<keyword evidence="2" id="KW-0472">Membrane</keyword>
<organism evidence="3 4">
    <name type="scientific">Spinacia oleracea</name>
    <name type="common">Spinach</name>
    <dbReference type="NCBI Taxonomy" id="3562"/>
    <lineage>
        <taxon>Eukaryota</taxon>
        <taxon>Viridiplantae</taxon>
        <taxon>Streptophyta</taxon>
        <taxon>Embryophyta</taxon>
        <taxon>Tracheophyta</taxon>
        <taxon>Spermatophyta</taxon>
        <taxon>Magnoliopsida</taxon>
        <taxon>eudicotyledons</taxon>
        <taxon>Gunneridae</taxon>
        <taxon>Pentapetalae</taxon>
        <taxon>Caryophyllales</taxon>
        <taxon>Chenopodiaceae</taxon>
        <taxon>Chenopodioideae</taxon>
        <taxon>Anserineae</taxon>
        <taxon>Spinacia</taxon>
    </lineage>
</organism>
<feature type="region of interest" description="Disordered" evidence="1">
    <location>
        <begin position="51"/>
        <end position="75"/>
    </location>
</feature>
<dbReference type="GO" id="GO:0033617">
    <property type="term" value="P:mitochondrial respiratory chain complex IV assembly"/>
    <property type="evidence" value="ECO:0007669"/>
    <property type="project" value="InterPro"/>
</dbReference>
<evidence type="ECO:0000256" key="1">
    <source>
        <dbReference type="SAM" id="MobiDB-lite"/>
    </source>
</evidence>
<accession>A0A9R0JS80</accession>
<sequence>MSSLGAGKGLLEVGKFAVYVAVPIVLMYAFANNTKNLQKFMGGRNYVVYPPEGPRPPSPEEMREMARDLARKRNS</sequence>
<reference evidence="3" key="1">
    <citation type="journal article" date="2021" name="Nat. Commun.">
        <title>Genomic analyses provide insights into spinach domestication and the genetic basis of agronomic traits.</title>
        <authorList>
            <person name="Cai X."/>
            <person name="Sun X."/>
            <person name="Xu C."/>
            <person name="Sun H."/>
            <person name="Wang X."/>
            <person name="Ge C."/>
            <person name="Zhang Z."/>
            <person name="Wang Q."/>
            <person name="Fei Z."/>
            <person name="Jiao C."/>
            <person name="Wang Q."/>
        </authorList>
    </citation>
    <scope>NUCLEOTIDE SEQUENCE [LARGE SCALE GENOMIC DNA]</scope>
    <source>
        <strain evidence="3">cv. Varoflay</strain>
    </source>
</reference>
<evidence type="ECO:0000313" key="3">
    <source>
        <dbReference type="Proteomes" id="UP000813463"/>
    </source>
</evidence>
<keyword evidence="3" id="KW-1185">Reference proteome</keyword>
<dbReference type="RefSeq" id="XP_021845186.1">
    <property type="nucleotide sequence ID" value="XM_021989494.2"/>
</dbReference>
<feature type="transmembrane region" description="Helical" evidence="2">
    <location>
        <begin position="13"/>
        <end position="31"/>
    </location>
</feature>
<protein>
    <submittedName>
        <fullName evidence="4">Uncharacterized protein</fullName>
    </submittedName>
</protein>
<dbReference type="OrthoDB" id="18175at2759"/>
<evidence type="ECO:0000256" key="2">
    <source>
        <dbReference type="SAM" id="Phobius"/>
    </source>
</evidence>
<dbReference type="Proteomes" id="UP000813463">
    <property type="component" value="Chromosome 6"/>
</dbReference>
<dbReference type="PANTHER" id="PTHR35700">
    <property type="entry name" value="OS07G0181800 PROTEIN"/>
    <property type="match status" value="1"/>
</dbReference>
<dbReference type="PANTHER" id="PTHR35700:SF1">
    <property type="entry name" value="OS07G0181800 PROTEIN"/>
    <property type="match status" value="1"/>
</dbReference>
<reference evidence="4" key="2">
    <citation type="submission" date="2025-08" db="UniProtKB">
        <authorList>
            <consortium name="RefSeq"/>
        </authorList>
    </citation>
    <scope>IDENTIFICATION</scope>
    <source>
        <tissue evidence="4">Leaf</tissue>
    </source>
</reference>
<evidence type="ECO:0000313" key="4">
    <source>
        <dbReference type="RefSeq" id="XP_021845186.1"/>
    </source>
</evidence>
<proteinExistence type="predicted"/>
<dbReference type="Pfam" id="PF09803">
    <property type="entry name" value="Pet100"/>
    <property type="match status" value="1"/>
</dbReference>
<feature type="compositionally biased region" description="Basic and acidic residues" evidence="1">
    <location>
        <begin position="58"/>
        <end position="75"/>
    </location>
</feature>
<dbReference type="GeneID" id="110785048"/>
<name>A0A9R0JS80_SPIOL</name>
<dbReference type="KEGG" id="soe:110785048"/>
<gene>
    <name evidence="4" type="primary">LOC110785048</name>
</gene>
<dbReference type="AlphaFoldDB" id="A0A9R0JS80"/>
<dbReference type="InterPro" id="IPR018625">
    <property type="entry name" value="Pet100"/>
</dbReference>
<keyword evidence="2" id="KW-0812">Transmembrane</keyword>
<keyword evidence="2" id="KW-1133">Transmembrane helix</keyword>
<dbReference type="GO" id="GO:0005739">
    <property type="term" value="C:mitochondrion"/>
    <property type="evidence" value="ECO:0007669"/>
    <property type="project" value="InterPro"/>
</dbReference>